<dbReference type="OrthoDB" id="5600212at2759"/>
<dbReference type="PROSITE" id="PS50048">
    <property type="entry name" value="ZN2_CY6_FUNGAL_2"/>
    <property type="match status" value="1"/>
</dbReference>
<dbReference type="GO" id="GO:0008270">
    <property type="term" value="F:zinc ion binding"/>
    <property type="evidence" value="ECO:0007669"/>
    <property type="project" value="InterPro"/>
</dbReference>
<sequence length="515" mass="56036">MTHSPTSDHSHHHHGLHHTKKKRVGKACDSCRIKKTKCDGKKPCSRCILDNKICVFTEKKKQREKSHPVGYVELLETRLDILTKALEKLVELSTPHLEFLQQLVAEHEAKRTGVKQEEESTDELSDYDHTDEDDEESTDGEVASDGAVPINKVVAYLINREALLSSLPVEWERGALIAANFSRKDVGASARMFAEHKLSVQDQDQEARSGPRVLPPARASLNSSLTEGVHSFGGISFINSTNSFLSQEHASDFDSDSNANLAVKTEPSSPPSVEGFHRRANSLFLHSTANGSATQLNQSITPSSRSNSLVALLTSKFESQGLTSPASSPQDVAAAGRLLILRRASQRSSSPSAIKIKNNGHVHKRPHASCRNDSFKSGVELLASRGRRGSSVNGTNGQYLMMNPGDSLYDSNAQTSRAGIIDNIDNIVSLSPQTSRNPDPLYETKYDDFGGSSIDDFGTTFPELPPDGFRMGQGVHSPSSIFENPLPLEVSAAPSSGGLLEEDGFDFLSNSPYMT</sequence>
<feature type="region of interest" description="Disordered" evidence="1">
    <location>
        <begin position="110"/>
        <end position="144"/>
    </location>
</feature>
<dbReference type="AlphaFoldDB" id="A0A1E4SIL0"/>
<reference evidence="4" key="1">
    <citation type="submission" date="2016-05" db="EMBL/GenBank/DDBJ databases">
        <title>Comparative genomics of biotechnologically important yeasts.</title>
        <authorList>
            <consortium name="DOE Joint Genome Institute"/>
            <person name="Riley R."/>
            <person name="Haridas S."/>
            <person name="Wolfe K.H."/>
            <person name="Lopes M.R."/>
            <person name="Hittinger C.T."/>
            <person name="Goker M."/>
            <person name="Salamov A."/>
            <person name="Wisecaver J."/>
            <person name="Long T.M."/>
            <person name="Aerts A.L."/>
            <person name="Barry K."/>
            <person name="Choi C."/>
            <person name="Clum A."/>
            <person name="Coughlan A.Y."/>
            <person name="Deshpande S."/>
            <person name="Douglass A.P."/>
            <person name="Hanson S.J."/>
            <person name="Klenk H.-P."/>
            <person name="Labutti K."/>
            <person name="Lapidus A."/>
            <person name="Lindquist E."/>
            <person name="Lipzen A."/>
            <person name="Meier-Kolthoff J.P."/>
            <person name="Ohm R.A."/>
            <person name="Otillar R.P."/>
            <person name="Pangilinan J."/>
            <person name="Peng Y."/>
            <person name="Rokas A."/>
            <person name="Rosa C.A."/>
            <person name="Scheuner C."/>
            <person name="Sibirny A.A."/>
            <person name="Slot J.C."/>
            <person name="Stielow J.B."/>
            <person name="Sun H."/>
            <person name="Kurtzman C.P."/>
            <person name="Blackwell M."/>
            <person name="Grigoriev I.V."/>
            <person name="Jeffries T.W."/>
        </authorList>
    </citation>
    <scope>NUCLEOTIDE SEQUENCE [LARGE SCALE GENOMIC DNA]</scope>
    <source>
        <strain evidence="4">NRRL Y-17324</strain>
    </source>
</reference>
<dbReference type="Proteomes" id="UP000094285">
    <property type="component" value="Unassembled WGS sequence"/>
</dbReference>
<proteinExistence type="predicted"/>
<dbReference type="EMBL" id="KV453912">
    <property type="protein sequence ID" value="ODV79346.1"/>
    <property type="molecule type" value="Genomic_DNA"/>
</dbReference>
<keyword evidence="4" id="KW-1185">Reference proteome</keyword>
<feature type="compositionally biased region" description="Acidic residues" evidence="1">
    <location>
        <begin position="119"/>
        <end position="139"/>
    </location>
</feature>
<evidence type="ECO:0000256" key="1">
    <source>
        <dbReference type="SAM" id="MobiDB-lite"/>
    </source>
</evidence>
<evidence type="ECO:0000313" key="3">
    <source>
        <dbReference type="EMBL" id="ODV79346.1"/>
    </source>
</evidence>
<evidence type="ECO:0000259" key="2">
    <source>
        <dbReference type="PROSITE" id="PS50048"/>
    </source>
</evidence>
<name>A0A1E4SIL0_9ASCO</name>
<dbReference type="InterPro" id="IPR052783">
    <property type="entry name" value="Metabolic/Drug-Res_Regulator"/>
</dbReference>
<gene>
    <name evidence="3" type="ORF">CANTADRAFT_6482</name>
</gene>
<dbReference type="SMART" id="SM00066">
    <property type="entry name" value="GAL4"/>
    <property type="match status" value="1"/>
</dbReference>
<dbReference type="STRING" id="984487.A0A1E4SIL0"/>
<dbReference type="InterPro" id="IPR001138">
    <property type="entry name" value="Zn2Cys6_DnaBD"/>
</dbReference>
<dbReference type="GO" id="GO:0000981">
    <property type="term" value="F:DNA-binding transcription factor activity, RNA polymerase II-specific"/>
    <property type="evidence" value="ECO:0007669"/>
    <property type="project" value="InterPro"/>
</dbReference>
<dbReference type="PANTHER" id="PTHR47655">
    <property type="entry name" value="QUINIC ACID UTILIZATION ACTIVATOR"/>
    <property type="match status" value="1"/>
</dbReference>
<protein>
    <recommendedName>
        <fullName evidence="2">Zn(2)-C6 fungal-type domain-containing protein</fullName>
    </recommendedName>
</protein>
<accession>A0A1E4SIL0</accession>
<dbReference type="PROSITE" id="PS00463">
    <property type="entry name" value="ZN2_CY6_FUNGAL_1"/>
    <property type="match status" value="1"/>
</dbReference>
<feature type="compositionally biased region" description="Basic residues" evidence="1">
    <location>
        <begin position="10"/>
        <end position="21"/>
    </location>
</feature>
<dbReference type="Gene3D" id="4.10.240.10">
    <property type="entry name" value="Zn(2)-C6 fungal-type DNA-binding domain"/>
    <property type="match status" value="1"/>
</dbReference>
<dbReference type="GeneID" id="30985039"/>
<feature type="domain" description="Zn(2)-C6 fungal-type" evidence="2">
    <location>
        <begin position="27"/>
        <end position="56"/>
    </location>
</feature>
<feature type="region of interest" description="Disordered" evidence="1">
    <location>
        <begin position="1"/>
        <end position="21"/>
    </location>
</feature>
<organism evidence="3 4">
    <name type="scientific">Suhomyces tanzawaensis NRRL Y-17324</name>
    <dbReference type="NCBI Taxonomy" id="984487"/>
    <lineage>
        <taxon>Eukaryota</taxon>
        <taxon>Fungi</taxon>
        <taxon>Dikarya</taxon>
        <taxon>Ascomycota</taxon>
        <taxon>Saccharomycotina</taxon>
        <taxon>Pichiomycetes</taxon>
        <taxon>Debaryomycetaceae</taxon>
        <taxon>Suhomyces</taxon>
    </lineage>
</organism>
<dbReference type="RefSeq" id="XP_020064468.1">
    <property type="nucleotide sequence ID" value="XM_020210903.1"/>
</dbReference>
<dbReference type="InterPro" id="IPR036864">
    <property type="entry name" value="Zn2-C6_fun-type_DNA-bd_sf"/>
</dbReference>
<evidence type="ECO:0000313" key="4">
    <source>
        <dbReference type="Proteomes" id="UP000094285"/>
    </source>
</evidence>
<dbReference type="PANTHER" id="PTHR47655:SF3">
    <property type="entry name" value="ZN(II)2CYS6 TRANSCRIPTION FACTOR (EUROFUNG)"/>
    <property type="match status" value="1"/>
</dbReference>
<dbReference type="SUPFAM" id="SSF57701">
    <property type="entry name" value="Zn2/Cys6 DNA-binding domain"/>
    <property type="match status" value="1"/>
</dbReference>
<feature type="region of interest" description="Disordered" evidence="1">
    <location>
        <begin position="249"/>
        <end position="275"/>
    </location>
</feature>
<dbReference type="Pfam" id="PF00172">
    <property type="entry name" value="Zn_clus"/>
    <property type="match status" value="1"/>
</dbReference>
<dbReference type="CDD" id="cd00067">
    <property type="entry name" value="GAL4"/>
    <property type="match status" value="1"/>
</dbReference>